<name>A0A3S4MEX3_CHRGE</name>
<protein>
    <submittedName>
        <fullName evidence="2">Uncharacterized protein</fullName>
    </submittedName>
</protein>
<accession>A0A3S4MEX3</accession>
<evidence type="ECO:0000313" key="3">
    <source>
        <dbReference type="Proteomes" id="UP000279227"/>
    </source>
</evidence>
<keyword evidence="1" id="KW-0472">Membrane</keyword>
<gene>
    <name evidence="2" type="ORF">NCTC11432_03891</name>
</gene>
<keyword evidence="1" id="KW-1133">Transmembrane helix</keyword>
<dbReference type="EMBL" id="LR134289">
    <property type="protein sequence ID" value="VEE10299.1"/>
    <property type="molecule type" value="Genomic_DNA"/>
</dbReference>
<dbReference type="AlphaFoldDB" id="A0A3S4MEX3"/>
<reference evidence="2 3" key="1">
    <citation type="submission" date="2018-12" db="EMBL/GenBank/DDBJ databases">
        <authorList>
            <consortium name="Pathogen Informatics"/>
        </authorList>
    </citation>
    <scope>NUCLEOTIDE SEQUENCE [LARGE SCALE GENOMIC DNA]</scope>
    <source>
        <strain evidence="2 3">NCTC11432</strain>
    </source>
</reference>
<dbReference type="Proteomes" id="UP000279227">
    <property type="component" value="Chromosome"/>
</dbReference>
<keyword evidence="1" id="KW-0812">Transmembrane</keyword>
<dbReference type="KEGG" id="cgle:NCTC11432_03891"/>
<proteinExistence type="predicted"/>
<sequence>MLFSTMVTYNIVDCLDPPVTADGRHYMPAENIANSLFLGFVLGAVVFIFAVRIQRQPYRK</sequence>
<evidence type="ECO:0000256" key="1">
    <source>
        <dbReference type="SAM" id="Phobius"/>
    </source>
</evidence>
<feature type="transmembrane region" description="Helical" evidence="1">
    <location>
        <begin position="32"/>
        <end position="51"/>
    </location>
</feature>
<organism evidence="2 3">
    <name type="scientific">Chryseobacterium gleum</name>
    <name type="common">Flavobacterium gleum</name>
    <dbReference type="NCBI Taxonomy" id="250"/>
    <lineage>
        <taxon>Bacteria</taxon>
        <taxon>Pseudomonadati</taxon>
        <taxon>Bacteroidota</taxon>
        <taxon>Flavobacteriia</taxon>
        <taxon>Flavobacteriales</taxon>
        <taxon>Weeksellaceae</taxon>
        <taxon>Chryseobacterium group</taxon>
        <taxon>Chryseobacterium</taxon>
    </lineage>
</organism>
<evidence type="ECO:0000313" key="2">
    <source>
        <dbReference type="EMBL" id="VEE10299.1"/>
    </source>
</evidence>